<proteinExistence type="predicted"/>
<name>A0A844ZR41_9SPHN</name>
<keyword evidence="1" id="KW-0812">Transmembrane</keyword>
<accession>A0A844ZR41</accession>
<keyword evidence="3" id="KW-1185">Reference proteome</keyword>
<feature type="transmembrane region" description="Helical" evidence="1">
    <location>
        <begin position="34"/>
        <end position="54"/>
    </location>
</feature>
<evidence type="ECO:0000313" key="2">
    <source>
        <dbReference type="EMBL" id="MXO88079.1"/>
    </source>
</evidence>
<feature type="transmembrane region" description="Helical" evidence="1">
    <location>
        <begin position="6"/>
        <end position="22"/>
    </location>
</feature>
<dbReference type="EMBL" id="WTYY01000002">
    <property type="protein sequence ID" value="MXO88079.1"/>
    <property type="molecule type" value="Genomic_DNA"/>
</dbReference>
<keyword evidence="1" id="KW-0472">Membrane</keyword>
<organism evidence="2 3">
    <name type="scientific">Alteraurantiacibacter aestuarii</name>
    <dbReference type="NCBI Taxonomy" id="650004"/>
    <lineage>
        <taxon>Bacteria</taxon>
        <taxon>Pseudomonadati</taxon>
        <taxon>Pseudomonadota</taxon>
        <taxon>Alphaproteobacteria</taxon>
        <taxon>Sphingomonadales</taxon>
        <taxon>Erythrobacteraceae</taxon>
        <taxon>Alteraurantiacibacter</taxon>
    </lineage>
</organism>
<evidence type="ECO:0000256" key="1">
    <source>
        <dbReference type="SAM" id="Phobius"/>
    </source>
</evidence>
<dbReference type="Proteomes" id="UP000435243">
    <property type="component" value="Unassembled WGS sequence"/>
</dbReference>
<dbReference type="AlphaFoldDB" id="A0A844ZR41"/>
<keyword evidence="1" id="KW-1133">Transmembrane helix</keyword>
<sequence>MGMDLAAYAVAVVMSVISVTVFRMITSIRWAVKLPLAVISALTVTEIIAVGFIYPSIGSTYGIAIMFHLIVISITALVTFGILSQRTHSNDKS</sequence>
<feature type="transmembrane region" description="Helical" evidence="1">
    <location>
        <begin position="60"/>
        <end position="83"/>
    </location>
</feature>
<reference evidence="2 3" key="1">
    <citation type="submission" date="2019-12" db="EMBL/GenBank/DDBJ databases">
        <title>Genomic-based taxomic classification of the family Erythrobacteraceae.</title>
        <authorList>
            <person name="Xu L."/>
        </authorList>
    </citation>
    <scope>NUCLEOTIDE SEQUENCE [LARGE SCALE GENOMIC DNA]</scope>
    <source>
        <strain evidence="2 3">JCM 16339</strain>
    </source>
</reference>
<comment type="caution">
    <text evidence="2">The sequence shown here is derived from an EMBL/GenBank/DDBJ whole genome shotgun (WGS) entry which is preliminary data.</text>
</comment>
<gene>
    <name evidence="2" type="ORF">GRI32_04925</name>
</gene>
<protein>
    <submittedName>
        <fullName evidence="2">Uncharacterized protein</fullName>
    </submittedName>
</protein>
<evidence type="ECO:0000313" key="3">
    <source>
        <dbReference type="Proteomes" id="UP000435243"/>
    </source>
</evidence>